<evidence type="ECO:0000256" key="7">
    <source>
        <dbReference type="ARBA" id="ARBA00023054"/>
    </source>
</evidence>
<evidence type="ECO:0000256" key="9">
    <source>
        <dbReference type="ARBA" id="ARBA00023306"/>
    </source>
</evidence>
<evidence type="ECO:0000256" key="6">
    <source>
        <dbReference type="ARBA" id="ARBA00022776"/>
    </source>
</evidence>
<gene>
    <name evidence="11" type="ORF">RR46_07861</name>
</gene>
<comment type="similarity">
    <text evidence="2">Belongs to the HAUS3 family.</text>
</comment>
<evidence type="ECO:0000256" key="2">
    <source>
        <dbReference type="ARBA" id="ARBA00009645"/>
    </source>
</evidence>
<keyword evidence="5" id="KW-0493">Microtubule</keyword>
<dbReference type="Pfam" id="PF14932">
    <property type="entry name" value="HAUS-augmin3"/>
    <property type="match status" value="1"/>
</dbReference>
<proteinExistence type="inferred from homology"/>
<keyword evidence="3" id="KW-0963">Cytoplasm</keyword>
<dbReference type="GO" id="GO:0005874">
    <property type="term" value="C:microtubule"/>
    <property type="evidence" value="ECO:0007669"/>
    <property type="project" value="UniProtKB-KW"/>
</dbReference>
<dbReference type="AlphaFoldDB" id="A0A194QF46"/>
<evidence type="ECO:0000256" key="1">
    <source>
        <dbReference type="ARBA" id="ARBA00004186"/>
    </source>
</evidence>
<keyword evidence="7" id="KW-0175">Coiled coil</keyword>
<keyword evidence="6" id="KW-0498">Mitosis</keyword>
<feature type="domain" description="HAUS augmin-like complex subunit 3 N-terminal" evidence="10">
    <location>
        <begin position="30"/>
        <end position="230"/>
    </location>
</feature>
<keyword evidence="8" id="KW-0206">Cytoskeleton</keyword>
<evidence type="ECO:0000256" key="5">
    <source>
        <dbReference type="ARBA" id="ARBA00022701"/>
    </source>
</evidence>
<dbReference type="InterPro" id="IPR032733">
    <property type="entry name" value="HAUS3_N"/>
</dbReference>
<dbReference type="EMBL" id="KQ459053">
    <property type="protein sequence ID" value="KPJ04102.1"/>
    <property type="molecule type" value="Genomic_DNA"/>
</dbReference>
<dbReference type="Proteomes" id="UP000053268">
    <property type="component" value="Unassembled WGS sequence"/>
</dbReference>
<keyword evidence="9" id="KW-0131">Cell cycle</keyword>
<evidence type="ECO:0000259" key="10">
    <source>
        <dbReference type="Pfam" id="PF14932"/>
    </source>
</evidence>
<name>A0A194QF46_PAPXU</name>
<sequence length="562" mass="64150">MNTLNDITDKEFIPFLHSLGVETYNKSFEWMLQDPDFGGALKWLYRNLDHNNALTAREEYRYKELEKKKCLLPLDELDTAIASLQDEFEGLCLPGDQDALEDMKLDISMHNDKLDMLMRHEEIVNDLVKQNHSIKDELDIELTKLSAKQHQYEDDEKNLGEQCIAFAEEVDNIVDDVCNVIAKNLKMASTNDEEISSKFFAFGPFDAYKQSQSLYMSHFDLFVSKRLTNNHPDRTSDQDLQRILNEAANMEERLSDALCAYIASKAELCGEQAKLALVNNYTLHPNRVSGCLLEVQSALEILQQEENILDQQLQEAILKFVSSRTNLAVETAARSALSIRKQVLSDLEFLLESSQQALCVDKLVYSALRAELCSVEELLHFASHMRTYLVNDSEAISSRIESMNEICSQQLLKQQRLQTNMLQQTLCKMLCTDNNDYVQLLRVHNDLRQSIQALTEQVAEGFRSKEIAIAAYSASTLPIREYLHDGSSRQVRRRSAAGAQLLHHLTDLMAAVDDKVLAASGRFAAVKKEDKYSLRKFWQWFLVDQARLLATLRAAQPRGHLP</sequence>
<evidence type="ECO:0000313" key="11">
    <source>
        <dbReference type="EMBL" id="KPJ04102.1"/>
    </source>
</evidence>
<dbReference type="STRING" id="66420.A0A194QF46"/>
<reference evidence="11 12" key="1">
    <citation type="journal article" date="2015" name="Nat. Commun.">
        <title>Outbred genome sequencing and CRISPR/Cas9 gene editing in butterflies.</title>
        <authorList>
            <person name="Li X."/>
            <person name="Fan D."/>
            <person name="Zhang W."/>
            <person name="Liu G."/>
            <person name="Zhang L."/>
            <person name="Zhao L."/>
            <person name="Fang X."/>
            <person name="Chen L."/>
            <person name="Dong Y."/>
            <person name="Chen Y."/>
            <person name="Ding Y."/>
            <person name="Zhao R."/>
            <person name="Feng M."/>
            <person name="Zhu Y."/>
            <person name="Feng Y."/>
            <person name="Jiang X."/>
            <person name="Zhu D."/>
            <person name="Xiang H."/>
            <person name="Feng X."/>
            <person name="Li S."/>
            <person name="Wang J."/>
            <person name="Zhang G."/>
            <person name="Kronforst M.R."/>
            <person name="Wang W."/>
        </authorList>
    </citation>
    <scope>NUCLEOTIDE SEQUENCE [LARGE SCALE GENOMIC DNA]</scope>
    <source>
        <strain evidence="11">Ya'a_city_454_Px</strain>
        <tissue evidence="11">Whole body</tissue>
    </source>
</reference>
<evidence type="ECO:0000256" key="8">
    <source>
        <dbReference type="ARBA" id="ARBA00023212"/>
    </source>
</evidence>
<keyword evidence="4" id="KW-0132">Cell division</keyword>
<keyword evidence="12" id="KW-1185">Reference proteome</keyword>
<dbReference type="GO" id="GO:0005819">
    <property type="term" value="C:spindle"/>
    <property type="evidence" value="ECO:0007669"/>
    <property type="project" value="UniProtKB-SubCell"/>
</dbReference>
<evidence type="ECO:0000256" key="4">
    <source>
        <dbReference type="ARBA" id="ARBA00022618"/>
    </source>
</evidence>
<protein>
    <recommendedName>
        <fullName evidence="10">HAUS augmin-like complex subunit 3 N-terminal domain-containing protein</fullName>
    </recommendedName>
</protein>
<organism evidence="11 12">
    <name type="scientific">Papilio xuthus</name>
    <name type="common">Asian swallowtail butterfly</name>
    <dbReference type="NCBI Taxonomy" id="66420"/>
    <lineage>
        <taxon>Eukaryota</taxon>
        <taxon>Metazoa</taxon>
        <taxon>Ecdysozoa</taxon>
        <taxon>Arthropoda</taxon>
        <taxon>Hexapoda</taxon>
        <taxon>Insecta</taxon>
        <taxon>Pterygota</taxon>
        <taxon>Neoptera</taxon>
        <taxon>Endopterygota</taxon>
        <taxon>Lepidoptera</taxon>
        <taxon>Glossata</taxon>
        <taxon>Ditrysia</taxon>
        <taxon>Papilionoidea</taxon>
        <taxon>Papilionidae</taxon>
        <taxon>Papilioninae</taxon>
        <taxon>Papilio</taxon>
    </lineage>
</organism>
<accession>A0A194QF46</accession>
<evidence type="ECO:0000256" key="3">
    <source>
        <dbReference type="ARBA" id="ARBA00022490"/>
    </source>
</evidence>
<dbReference type="GO" id="GO:0051301">
    <property type="term" value="P:cell division"/>
    <property type="evidence" value="ECO:0007669"/>
    <property type="project" value="UniProtKB-KW"/>
</dbReference>
<evidence type="ECO:0000313" key="12">
    <source>
        <dbReference type="Proteomes" id="UP000053268"/>
    </source>
</evidence>
<comment type="subcellular location">
    <subcellularLocation>
        <location evidence="1">Cytoplasm</location>
        <location evidence="1">Cytoskeleton</location>
        <location evidence="1">Spindle</location>
    </subcellularLocation>
</comment>